<feature type="transmembrane region" description="Helical" evidence="1">
    <location>
        <begin position="266"/>
        <end position="284"/>
    </location>
</feature>
<organism evidence="2 3">
    <name type="scientific">Nocardioides panacihumi</name>
    <dbReference type="NCBI Taxonomy" id="400774"/>
    <lineage>
        <taxon>Bacteria</taxon>
        <taxon>Bacillati</taxon>
        <taxon>Actinomycetota</taxon>
        <taxon>Actinomycetes</taxon>
        <taxon>Propionibacteriales</taxon>
        <taxon>Nocardioidaceae</taxon>
        <taxon>Nocardioides</taxon>
    </lineage>
</organism>
<evidence type="ECO:0000313" key="3">
    <source>
        <dbReference type="Proteomes" id="UP001500571"/>
    </source>
</evidence>
<feature type="transmembrane region" description="Helical" evidence="1">
    <location>
        <begin position="67"/>
        <end position="89"/>
    </location>
</feature>
<feature type="transmembrane region" description="Helical" evidence="1">
    <location>
        <begin position="174"/>
        <end position="207"/>
    </location>
</feature>
<dbReference type="Proteomes" id="UP001500571">
    <property type="component" value="Unassembled WGS sequence"/>
</dbReference>
<name>A0ABN2QSZ0_9ACTN</name>
<keyword evidence="1" id="KW-1133">Transmembrane helix</keyword>
<dbReference type="EMBL" id="BAAAPB010000001">
    <property type="protein sequence ID" value="GAA1957537.1"/>
    <property type="molecule type" value="Genomic_DNA"/>
</dbReference>
<feature type="transmembrane region" description="Helical" evidence="1">
    <location>
        <begin position="20"/>
        <end position="40"/>
    </location>
</feature>
<sequence>MTALAEPARPTVELRGPAAHPVATSFVVGVVLHLLWWLLLANSGGDIAAQDAWAEFARAHPGSAYNLAWYGGMHAASYSLISPFVMAALGVRTTMVIAGGVSSALLALLIVRSGVVRRPLVPALVGTVALVGNAVSGRVTFGLGMMFGLGALVLAQEMGARPIGWRTDGWRRQVARAGLAALLSGLATAGSPVAGLFVGVAAAGLWLARRRAAAYAIGIPPVLVVGASTLAFPFSGRQPMSWGSIILPVAMGVAVFVLVPRDWRVVRLGTAVYTLGVLLCWVIPSPVGSNVTRLALLFGGVLLAVAAMAGGFRRRTAGLLAAALLTSGIWQVAVAATDVVTTAPDAAWAADIHALVRQLNQTDAHLGRVEVVPPKSHRDAAALAPYFNLARGWNRQADAERNPLFYDRDVPLTAAAYRSWLDRWAVRYVVLTPGRADNAAVQEASLVEGGLPYLRPVWSNASWRLYAVEDPRPLVDAPGRLVSFDQAEVTVRVAYPAKVWVRIPTSPWLTLVDASGHVLAPPRTPEENVDGCLSVLRIPGTPEDDWVVLDAPHRGLYRITAPYSLRRGTACPTPKE</sequence>
<feature type="transmembrane region" description="Helical" evidence="1">
    <location>
        <begin position="290"/>
        <end position="310"/>
    </location>
</feature>
<gene>
    <name evidence="2" type="ORF">GCM10009798_16190</name>
</gene>
<protein>
    <submittedName>
        <fullName evidence="2">MFS transporter</fullName>
    </submittedName>
</protein>
<feature type="transmembrane region" description="Helical" evidence="1">
    <location>
        <begin position="123"/>
        <end position="154"/>
    </location>
</feature>
<feature type="transmembrane region" description="Helical" evidence="1">
    <location>
        <begin position="214"/>
        <end position="234"/>
    </location>
</feature>
<feature type="transmembrane region" description="Helical" evidence="1">
    <location>
        <begin position="95"/>
        <end position="111"/>
    </location>
</feature>
<accession>A0ABN2QSZ0</accession>
<evidence type="ECO:0000256" key="1">
    <source>
        <dbReference type="SAM" id="Phobius"/>
    </source>
</evidence>
<feature type="transmembrane region" description="Helical" evidence="1">
    <location>
        <begin position="240"/>
        <end position="259"/>
    </location>
</feature>
<reference evidence="2 3" key="1">
    <citation type="journal article" date="2019" name="Int. J. Syst. Evol. Microbiol.">
        <title>The Global Catalogue of Microorganisms (GCM) 10K type strain sequencing project: providing services to taxonomists for standard genome sequencing and annotation.</title>
        <authorList>
            <consortium name="The Broad Institute Genomics Platform"/>
            <consortium name="The Broad Institute Genome Sequencing Center for Infectious Disease"/>
            <person name="Wu L."/>
            <person name="Ma J."/>
        </authorList>
    </citation>
    <scope>NUCLEOTIDE SEQUENCE [LARGE SCALE GENOMIC DNA]</scope>
    <source>
        <strain evidence="2 3">JCM 15309</strain>
    </source>
</reference>
<keyword evidence="1" id="KW-0812">Transmembrane</keyword>
<proteinExistence type="predicted"/>
<evidence type="ECO:0000313" key="2">
    <source>
        <dbReference type="EMBL" id="GAA1957537.1"/>
    </source>
</evidence>
<keyword evidence="3" id="KW-1185">Reference proteome</keyword>
<feature type="transmembrane region" description="Helical" evidence="1">
    <location>
        <begin position="317"/>
        <end position="336"/>
    </location>
</feature>
<comment type="caution">
    <text evidence="2">The sequence shown here is derived from an EMBL/GenBank/DDBJ whole genome shotgun (WGS) entry which is preliminary data.</text>
</comment>
<keyword evidence="1" id="KW-0472">Membrane</keyword>